<dbReference type="AlphaFoldDB" id="A0A381XU78"/>
<keyword evidence="1" id="KW-1133">Transmembrane helix</keyword>
<evidence type="ECO:0000256" key="1">
    <source>
        <dbReference type="SAM" id="Phobius"/>
    </source>
</evidence>
<proteinExistence type="predicted"/>
<gene>
    <name evidence="2" type="ORF">METZ01_LOCUS121178</name>
</gene>
<evidence type="ECO:0000313" key="2">
    <source>
        <dbReference type="EMBL" id="SVA68324.1"/>
    </source>
</evidence>
<organism evidence="2">
    <name type="scientific">marine metagenome</name>
    <dbReference type="NCBI Taxonomy" id="408172"/>
    <lineage>
        <taxon>unclassified sequences</taxon>
        <taxon>metagenomes</taxon>
        <taxon>ecological metagenomes</taxon>
    </lineage>
</organism>
<dbReference type="PIRSF" id="PIRSF027391">
    <property type="entry name" value="Hpre_diP_synt_I"/>
    <property type="match status" value="1"/>
</dbReference>
<protein>
    <recommendedName>
        <fullName evidence="3">Heptaprenyl diphosphate synthase component I</fullName>
    </recommendedName>
</protein>
<feature type="transmembrane region" description="Helical" evidence="1">
    <location>
        <begin position="70"/>
        <end position="103"/>
    </location>
</feature>
<name>A0A381XU78_9ZZZZ</name>
<reference evidence="2" key="1">
    <citation type="submission" date="2018-05" db="EMBL/GenBank/DDBJ databases">
        <authorList>
            <person name="Lanie J.A."/>
            <person name="Ng W.-L."/>
            <person name="Kazmierczak K.M."/>
            <person name="Andrzejewski T.M."/>
            <person name="Davidsen T.M."/>
            <person name="Wayne K.J."/>
            <person name="Tettelin H."/>
            <person name="Glass J.I."/>
            <person name="Rusch D."/>
            <person name="Podicherti R."/>
            <person name="Tsui H.-C.T."/>
            <person name="Winkler M.E."/>
        </authorList>
    </citation>
    <scope>NUCLEOTIDE SEQUENCE</scope>
</reference>
<feature type="transmembrane region" description="Helical" evidence="1">
    <location>
        <begin position="141"/>
        <end position="165"/>
    </location>
</feature>
<dbReference type="InterPro" id="IPR010898">
    <property type="entry name" value="Hpre_diP_synth_I"/>
</dbReference>
<sequence>MTLAGQAQTNRRIYILSLIVALAVVLHRLDALLPLPSPWIKLGLANVMTLITLIFFGFRDALTVTFLRVVLGSIIGGTFLSPTFFLSLFGSVAAVFTMSWVYYRGKSPFSLVGVSVCAAYTHTLTTVACIYFFWIQQGFFFNLLPVFFTFTLIAGVCTGIIGNFITKQLAERQVVFK</sequence>
<dbReference type="Pfam" id="PF07456">
    <property type="entry name" value="Hpre_diP_synt_I"/>
    <property type="match status" value="1"/>
</dbReference>
<dbReference type="Gene3D" id="1.10.1760.20">
    <property type="match status" value="1"/>
</dbReference>
<feature type="transmembrane region" description="Helical" evidence="1">
    <location>
        <begin position="12"/>
        <end position="33"/>
    </location>
</feature>
<evidence type="ECO:0008006" key="3">
    <source>
        <dbReference type="Google" id="ProtNLM"/>
    </source>
</evidence>
<feature type="transmembrane region" description="Helical" evidence="1">
    <location>
        <begin position="109"/>
        <end position="134"/>
    </location>
</feature>
<dbReference type="EMBL" id="UINC01016405">
    <property type="protein sequence ID" value="SVA68324.1"/>
    <property type="molecule type" value="Genomic_DNA"/>
</dbReference>
<keyword evidence="1" id="KW-0812">Transmembrane</keyword>
<keyword evidence="1" id="KW-0472">Membrane</keyword>
<dbReference type="InterPro" id="IPR014535">
    <property type="entry name" value="Hpre_diP_synt_I"/>
</dbReference>
<accession>A0A381XU78</accession>